<evidence type="ECO:0000256" key="2">
    <source>
        <dbReference type="SAM" id="MobiDB-lite"/>
    </source>
</evidence>
<feature type="region of interest" description="Disordered" evidence="2">
    <location>
        <begin position="25"/>
        <end position="150"/>
    </location>
</feature>
<feature type="region of interest" description="Disordered" evidence="2">
    <location>
        <begin position="167"/>
        <end position="227"/>
    </location>
</feature>
<dbReference type="Proteomes" id="UP000054244">
    <property type="component" value="Unassembled WGS sequence"/>
</dbReference>
<dbReference type="AlphaFoldDB" id="A0A091NPB4"/>
<keyword evidence="1" id="KW-0863">Zinc-finger</keyword>
<keyword evidence="5" id="KW-1185">Reference proteome</keyword>
<feature type="compositionally biased region" description="Basic and acidic residues" evidence="2">
    <location>
        <begin position="167"/>
        <end position="200"/>
    </location>
</feature>
<feature type="compositionally biased region" description="Basic and acidic residues" evidence="2">
    <location>
        <begin position="28"/>
        <end position="38"/>
    </location>
</feature>
<feature type="compositionally biased region" description="Basic and acidic residues" evidence="2">
    <location>
        <begin position="209"/>
        <end position="221"/>
    </location>
</feature>
<organism evidence="4 5">
    <name type="scientific">Apaloderma vittatum</name>
    <name type="common">Bar-tailed trogon</name>
    <dbReference type="NCBI Taxonomy" id="57397"/>
    <lineage>
        <taxon>Eukaryota</taxon>
        <taxon>Metazoa</taxon>
        <taxon>Chordata</taxon>
        <taxon>Craniata</taxon>
        <taxon>Vertebrata</taxon>
        <taxon>Euteleostomi</taxon>
        <taxon>Archelosauria</taxon>
        <taxon>Archosauria</taxon>
        <taxon>Dinosauria</taxon>
        <taxon>Saurischia</taxon>
        <taxon>Theropoda</taxon>
        <taxon>Coelurosauria</taxon>
        <taxon>Aves</taxon>
        <taxon>Neognathae</taxon>
        <taxon>Neoaves</taxon>
        <taxon>Telluraves</taxon>
        <taxon>Coraciimorphae</taxon>
        <taxon>Trogoniformes</taxon>
        <taxon>Trogonidae</taxon>
        <taxon>Apaloderma</taxon>
    </lineage>
</organism>
<reference evidence="4 5" key="1">
    <citation type="submission" date="2014-04" db="EMBL/GenBank/DDBJ databases">
        <title>Genome evolution of avian class.</title>
        <authorList>
            <person name="Zhang G."/>
            <person name="Li C."/>
        </authorList>
    </citation>
    <scope>NUCLEOTIDE SEQUENCE [LARGE SCALE GENOMIC DNA]</scope>
    <source>
        <strain evidence="4">BGI_N311</strain>
    </source>
</reference>
<gene>
    <name evidence="4" type="ORF">N311_10557</name>
</gene>
<name>A0A091NPB4_APAVI</name>
<dbReference type="PROSITE" id="PS00028">
    <property type="entry name" value="ZINC_FINGER_C2H2_1"/>
    <property type="match status" value="1"/>
</dbReference>
<evidence type="ECO:0000313" key="4">
    <source>
        <dbReference type="EMBL" id="KFP90952.1"/>
    </source>
</evidence>
<feature type="non-terminal residue" evidence="4">
    <location>
        <position position="1"/>
    </location>
</feature>
<keyword evidence="1" id="KW-0862">Zinc</keyword>
<dbReference type="GO" id="GO:0008270">
    <property type="term" value="F:zinc ion binding"/>
    <property type="evidence" value="ECO:0007669"/>
    <property type="project" value="UniProtKB-KW"/>
</dbReference>
<dbReference type="EMBL" id="KL389060">
    <property type="protein sequence ID" value="KFP90952.1"/>
    <property type="molecule type" value="Genomic_DNA"/>
</dbReference>
<feature type="non-terminal residue" evidence="4">
    <location>
        <position position="358"/>
    </location>
</feature>
<evidence type="ECO:0000259" key="3">
    <source>
        <dbReference type="PROSITE" id="PS50157"/>
    </source>
</evidence>
<proteinExistence type="predicted"/>
<feature type="region of interest" description="Disordered" evidence="2">
    <location>
        <begin position="256"/>
        <end position="320"/>
    </location>
</feature>
<feature type="compositionally biased region" description="Basic and acidic residues" evidence="2">
    <location>
        <begin position="124"/>
        <end position="136"/>
    </location>
</feature>
<feature type="domain" description="C2H2-type" evidence="3">
    <location>
        <begin position="328"/>
        <end position="356"/>
    </location>
</feature>
<dbReference type="PROSITE" id="PS50157">
    <property type="entry name" value="ZINC_FINGER_C2H2_2"/>
    <property type="match status" value="1"/>
</dbReference>
<feature type="compositionally biased region" description="Low complexity" evidence="2">
    <location>
        <begin position="83"/>
        <end position="92"/>
    </location>
</feature>
<protein>
    <recommendedName>
        <fullName evidence="3">C2H2-type domain-containing protein</fullName>
    </recommendedName>
</protein>
<feature type="compositionally biased region" description="Polar residues" evidence="2">
    <location>
        <begin position="256"/>
        <end position="265"/>
    </location>
</feature>
<accession>A0A091NPB4</accession>
<evidence type="ECO:0000313" key="5">
    <source>
        <dbReference type="Proteomes" id="UP000054244"/>
    </source>
</evidence>
<evidence type="ECO:0000256" key="1">
    <source>
        <dbReference type="PROSITE-ProRule" id="PRU00042"/>
    </source>
</evidence>
<feature type="compositionally biased region" description="Polar residues" evidence="2">
    <location>
        <begin position="294"/>
        <end position="320"/>
    </location>
</feature>
<sequence>EPAAFEIVLPITVLVLSDDDFVQDDGEERGAELEKEAELGQSVFLKSSERPSREGKSDSEENRAPSHEGSGAKCSEVKHVTESRCSGSGSSLSDHRGAGEDDCGPNHVLPPSPYKTDLAEGNEASDRKEHDGDDGFQKIPPLFSAGSEGRDVTIKASGELTLAVLSRPEEERVRVANVRSEGRKEEQPEIHRAAETKDPDYSENGDNEAGDRNRERSKSGDETLGSFLEHGLEEGLKLPSNCSPLLNGWKLEMNASTSAQSNTTEEPIHKTLTPLPRKRHPQQKVVSPHASPEEFQSQQEDLAWLSNSGTIKPSSEASSINKRGRWGLKCGFCSSVYKCRAHLKKHVYSAHKDKKIHK</sequence>
<dbReference type="InterPro" id="IPR013087">
    <property type="entry name" value="Znf_C2H2_type"/>
</dbReference>
<feature type="compositionally biased region" description="Basic and acidic residues" evidence="2">
    <location>
        <begin position="47"/>
        <end position="66"/>
    </location>
</feature>
<keyword evidence="1" id="KW-0479">Metal-binding</keyword>